<comment type="caution">
    <text evidence="2">The sequence shown here is derived from an EMBL/GenBank/DDBJ whole genome shotgun (WGS) entry which is preliminary data.</text>
</comment>
<dbReference type="EMBL" id="BSDE01000001">
    <property type="protein sequence ID" value="GLH72022.1"/>
    <property type="molecule type" value="Genomic_DNA"/>
</dbReference>
<organism evidence="2 3">
    <name type="scientific">Geothrix limicola</name>
    <dbReference type="NCBI Taxonomy" id="2927978"/>
    <lineage>
        <taxon>Bacteria</taxon>
        <taxon>Pseudomonadati</taxon>
        <taxon>Acidobacteriota</taxon>
        <taxon>Holophagae</taxon>
        <taxon>Holophagales</taxon>
        <taxon>Holophagaceae</taxon>
        <taxon>Geothrix</taxon>
    </lineage>
</organism>
<evidence type="ECO:0008006" key="4">
    <source>
        <dbReference type="Google" id="ProtNLM"/>
    </source>
</evidence>
<keyword evidence="1" id="KW-0732">Signal</keyword>
<sequence>MRGCLLLLALTALVAPAQGVSKLPDWAVPSAQAAQSEPGPQDAEAWVLLDRTEMAYTGGGEVRLRRLRLLKVLEERGTRFRQYSISGLGGKASRVKRLKGWNLRPDGELVKLDSDRVESMNDAFDEEFSTSTLTSASLGRVVKGSLLAFESLESLQSPIGPVASTRLLESLPVRTWELEVAKSEGWFNNLQAVEIKIDRRHFKPWVDLVEELPEGGMRVRGLPALPTDEGAHPHGNEVLPVVQVRFLDPKLPVAAMWGSWDAYACWTAETFRTPCQPTGLPGMKGMAGLEGLRSLWAWMRQGLTYKQVYLSPERGWVPEGAAEVGRKRYGDCKDLSAFFMGEAKGLGFTTAPALAAIGLGYMDADASPFPIFNHVISALRLEKSLGLAAEVDTKQGRFLLVDPTDMGTPLGFLSSAHEHGRVMICLPTGAVWVDVPATAILPQRLVFQLKGEVTGRELKGSINLKESGGYWGLRVAARRGGAKAIHDLLLRSYLDLPPTASLEVETISDPLDLDRPFEASVKVKHPEGFRIQQGGEGYLTDLGLPVVRDAIQRVGKARRYPIVSYAHGELDYQAELKFTSTVKPFVETQSVETPFRTFTWNSHAIPHGTGTLLKLNFHQQTLPMRFGFEALDSGLKAWKKDRTAVKTFRDDALAFRVGQP</sequence>
<evidence type="ECO:0000256" key="1">
    <source>
        <dbReference type="SAM" id="SignalP"/>
    </source>
</evidence>
<dbReference type="Proteomes" id="UP001165069">
    <property type="component" value="Unassembled WGS sequence"/>
</dbReference>
<name>A0ABQ5QB28_9BACT</name>
<keyword evidence="3" id="KW-1185">Reference proteome</keyword>
<dbReference type="Gene3D" id="3.10.620.30">
    <property type="match status" value="1"/>
</dbReference>
<accession>A0ABQ5QB28</accession>
<evidence type="ECO:0000313" key="3">
    <source>
        <dbReference type="Proteomes" id="UP001165069"/>
    </source>
</evidence>
<feature type="signal peptide" evidence="1">
    <location>
        <begin position="1"/>
        <end position="17"/>
    </location>
</feature>
<evidence type="ECO:0000313" key="2">
    <source>
        <dbReference type="EMBL" id="GLH72022.1"/>
    </source>
</evidence>
<gene>
    <name evidence="2" type="ORF">GETHLI_05240</name>
</gene>
<feature type="chain" id="PRO_5046102291" description="DUF3857 domain-containing protein" evidence="1">
    <location>
        <begin position="18"/>
        <end position="660"/>
    </location>
</feature>
<protein>
    <recommendedName>
        <fullName evidence="4">DUF3857 domain-containing protein</fullName>
    </recommendedName>
</protein>
<proteinExistence type="predicted"/>
<reference evidence="2 3" key="1">
    <citation type="journal article" date="2023" name="Antonie Van Leeuwenhoek">
        <title>Mesoterricola silvestris gen. nov., sp. nov., Mesoterricola sediminis sp. nov., Geothrix oryzae sp. nov., Geothrix edaphica sp. nov., Geothrix rubra sp. nov., and Geothrix limicola sp. nov., six novel members of Acidobacteriota isolated from soils.</title>
        <authorList>
            <person name="Itoh H."/>
            <person name="Sugisawa Y."/>
            <person name="Mise K."/>
            <person name="Xu Z."/>
            <person name="Kuniyasu M."/>
            <person name="Ushijima N."/>
            <person name="Kawano K."/>
            <person name="Kobayashi E."/>
            <person name="Shiratori Y."/>
            <person name="Masuda Y."/>
            <person name="Senoo K."/>
        </authorList>
    </citation>
    <scope>NUCLEOTIDE SEQUENCE [LARGE SCALE GENOMIC DNA]</scope>
    <source>
        <strain evidence="2 3">Red804</strain>
    </source>
</reference>